<dbReference type="AlphaFoldDB" id="A0A8C1NKJ2"/>
<dbReference type="Pfam" id="PF20936">
    <property type="entry name" value="GCIP_C"/>
    <property type="match status" value="1"/>
</dbReference>
<dbReference type="Ensembl" id="ENSCCRT00010102303.1">
    <property type="protein sequence ID" value="ENSCCRP00010092288.1"/>
    <property type="gene ID" value="ENSCCRG00010040340.1"/>
</dbReference>
<reference evidence="9" key="1">
    <citation type="submission" date="2025-08" db="UniProtKB">
        <authorList>
            <consortium name="Ensembl"/>
        </authorList>
    </citation>
    <scope>IDENTIFICATION</scope>
</reference>
<keyword evidence="10" id="KW-1185">Reference proteome</keyword>
<feature type="domain" description="Cyclin-D1-binding protein 1-like C-terminal" evidence="8">
    <location>
        <begin position="199"/>
        <end position="304"/>
    </location>
</feature>
<dbReference type="Gene3D" id="1.20.1420.10">
    <property type="entry name" value="Talin, central domain"/>
    <property type="match status" value="1"/>
</dbReference>
<accession>A0A8C1NKJ2</accession>
<evidence type="ECO:0000256" key="5">
    <source>
        <dbReference type="ARBA" id="ARBA00023242"/>
    </source>
</evidence>
<evidence type="ECO:0000259" key="8">
    <source>
        <dbReference type="Pfam" id="PF20936"/>
    </source>
</evidence>
<evidence type="ECO:0000256" key="3">
    <source>
        <dbReference type="ARBA" id="ARBA00008940"/>
    </source>
</evidence>
<name>A0A8C1NKJ2_CYPCA</name>
<keyword evidence="6" id="KW-0131">Cell cycle</keyword>
<dbReference type="GO" id="GO:0005634">
    <property type="term" value="C:nucleus"/>
    <property type="evidence" value="ECO:0007669"/>
    <property type="project" value="UniProtKB-SubCell"/>
</dbReference>
<evidence type="ECO:0000256" key="1">
    <source>
        <dbReference type="ARBA" id="ARBA00004123"/>
    </source>
</evidence>
<dbReference type="GO" id="GO:0005737">
    <property type="term" value="C:cytoplasm"/>
    <property type="evidence" value="ECO:0007669"/>
    <property type="project" value="UniProtKB-SubCell"/>
</dbReference>
<protein>
    <submittedName>
        <fullName evidence="9">Cyclin D-type binding-protein 1</fullName>
    </submittedName>
</protein>
<organism evidence="9 10">
    <name type="scientific">Cyprinus carpio</name>
    <name type="common">Common carp</name>
    <dbReference type="NCBI Taxonomy" id="7962"/>
    <lineage>
        <taxon>Eukaryota</taxon>
        <taxon>Metazoa</taxon>
        <taxon>Chordata</taxon>
        <taxon>Craniata</taxon>
        <taxon>Vertebrata</taxon>
        <taxon>Euteleostomi</taxon>
        <taxon>Actinopterygii</taxon>
        <taxon>Neopterygii</taxon>
        <taxon>Teleostei</taxon>
        <taxon>Ostariophysi</taxon>
        <taxon>Cypriniformes</taxon>
        <taxon>Cyprinidae</taxon>
        <taxon>Cyprininae</taxon>
        <taxon>Cyprinus</taxon>
    </lineage>
</organism>
<dbReference type="FunFam" id="1.20.1420.10:FF:000008">
    <property type="entry name" value="Cyclin-D1-binding protein 1 homolog"/>
    <property type="match status" value="1"/>
</dbReference>
<dbReference type="InterPro" id="IPR049318">
    <property type="entry name" value="GCIP_C"/>
</dbReference>
<reference evidence="9" key="2">
    <citation type="submission" date="2025-09" db="UniProtKB">
        <authorList>
            <consortium name="Ensembl"/>
        </authorList>
    </citation>
    <scope>IDENTIFICATION</scope>
</reference>
<dbReference type="Pfam" id="PF13324">
    <property type="entry name" value="GCIP_N"/>
    <property type="match status" value="1"/>
</dbReference>
<feature type="domain" description="Cyclin-D1-binding protein 1-like N-terminal" evidence="7">
    <location>
        <begin position="49"/>
        <end position="189"/>
    </location>
</feature>
<dbReference type="InterPro" id="IPR049317">
    <property type="entry name" value="GCIP-like_N"/>
</dbReference>
<dbReference type="Proteomes" id="UP000694427">
    <property type="component" value="Unplaced"/>
</dbReference>
<comment type="similarity">
    <text evidence="3">Belongs to the CCNDBP1 family.</text>
</comment>
<evidence type="ECO:0000313" key="10">
    <source>
        <dbReference type="Proteomes" id="UP000694427"/>
    </source>
</evidence>
<sequence length="343" mass="37345">MSADNSRPDVLTPLRNLCNSVKCSRDRVRDGESNECSGMFSLSNFWQTLSEAVKSASQEATKLSVMFSKPPPPSEEDCVKIAESVQKSVLTLSTVYFWLPKSQGVTLRKVVRDATAEVLDGLVHLLEAILSSPGESLSQEQLMSTGGVWAACDQFNQLPKENRSAVLGVLTACAGLVKDALEEMEQALAEAQDPFGDVLDDEDDDDEGNQDTHWSEADRLLIAQCQGLMKASGASLRRLCSAVRNNSTLEPEEKIAQLDDLADAAREISPSVDDLVLSLYPPVDRSAVELNVCKLVCVLKKVLEITRSSHVCVEADVSWVEFLSGAVEHNLQKITSVLRDCGS</sequence>
<evidence type="ECO:0000259" key="7">
    <source>
        <dbReference type="Pfam" id="PF13324"/>
    </source>
</evidence>
<comment type="subcellular location">
    <subcellularLocation>
        <location evidence="2">Cytoplasm</location>
    </subcellularLocation>
    <subcellularLocation>
        <location evidence="1">Nucleus</location>
    </subcellularLocation>
</comment>
<dbReference type="Gene3D" id="1.20.1410.10">
    <property type="entry name" value="I/LWEQ domain"/>
    <property type="match status" value="1"/>
</dbReference>
<dbReference type="InterPro" id="IPR026907">
    <property type="entry name" value="GCIP-like"/>
</dbReference>
<evidence type="ECO:0000256" key="6">
    <source>
        <dbReference type="ARBA" id="ARBA00023306"/>
    </source>
</evidence>
<evidence type="ECO:0000313" key="9">
    <source>
        <dbReference type="Ensembl" id="ENSCCRP00010092288.1"/>
    </source>
</evidence>
<keyword evidence="4" id="KW-0963">Cytoplasm</keyword>
<dbReference type="FunFam" id="1.20.1410.10:FF:000005">
    <property type="entry name" value="cyclin-D1-binding protein 1"/>
    <property type="match status" value="1"/>
</dbReference>
<dbReference type="PANTHER" id="PTHR15492:SF1">
    <property type="entry name" value="CYCLIN-D1-BINDING PROTEIN 1"/>
    <property type="match status" value="1"/>
</dbReference>
<evidence type="ECO:0000256" key="2">
    <source>
        <dbReference type="ARBA" id="ARBA00004496"/>
    </source>
</evidence>
<proteinExistence type="inferred from homology"/>
<dbReference type="PANTHER" id="PTHR15492">
    <property type="entry name" value="CYCLIN D1-BINDING PROTEIN 1"/>
    <property type="match status" value="1"/>
</dbReference>
<evidence type="ECO:0000256" key="4">
    <source>
        <dbReference type="ARBA" id="ARBA00022490"/>
    </source>
</evidence>
<keyword evidence="5" id="KW-0539">Nucleus</keyword>